<dbReference type="EMBL" id="CP002771">
    <property type="protein sequence ID" value="AEF53480.1"/>
    <property type="molecule type" value="Genomic_DNA"/>
</dbReference>
<dbReference type="eggNOG" id="COG4564">
    <property type="taxonomic scope" value="Bacteria"/>
</dbReference>
<accession>F6CZ24</accession>
<dbReference type="Pfam" id="PF08269">
    <property type="entry name" value="dCache_2"/>
    <property type="match status" value="1"/>
</dbReference>
<dbReference type="Gene3D" id="3.30.450.20">
    <property type="entry name" value="PAS domain"/>
    <property type="match status" value="1"/>
</dbReference>
<dbReference type="AlphaFoldDB" id="F6CZ24"/>
<dbReference type="KEGG" id="mpc:Mar181_0416"/>
<dbReference type="OrthoDB" id="2489132at2"/>
<protein>
    <submittedName>
        <fullName evidence="8">Cache type 2 domain protein</fullName>
    </submittedName>
</protein>
<dbReference type="GO" id="GO:0005886">
    <property type="term" value="C:plasma membrane"/>
    <property type="evidence" value="ECO:0007669"/>
    <property type="project" value="UniProtKB-SubCell"/>
</dbReference>
<keyword evidence="3 6" id="KW-0812">Transmembrane</keyword>
<evidence type="ECO:0000313" key="8">
    <source>
        <dbReference type="EMBL" id="AEF53480.1"/>
    </source>
</evidence>
<feature type="domain" description="Single Cache" evidence="7">
    <location>
        <begin position="30"/>
        <end position="117"/>
    </location>
</feature>
<evidence type="ECO:0000256" key="3">
    <source>
        <dbReference type="ARBA" id="ARBA00022692"/>
    </source>
</evidence>
<dbReference type="InterPro" id="IPR033480">
    <property type="entry name" value="sCache_2"/>
</dbReference>
<dbReference type="STRING" id="491952.Mar181_0416"/>
<sequence>MKLSSKFTLIVFVVFLVIAGLSYLSVYTLKESLIDARKHEIQSILKFTVNQANYYIEQEKNQILTREEAEEKVEALLSTMRFDNYYIWANDSNGIARVHVKQSVVGAFQTSYPKYVNDLDEHPFMFVVGESRKATSNALYVKVNGMTLLPDWRWMIGIGVYLDELDETLRQYTHLVIAIAVASFLLLLGVLLWVYRNTISVLGDDPNRAYDLMRRVEREGVHYLIEERFHKGSLLYLIRDSFEHFYHAFESMQQHAYMVADKTEEVTLATQQAEKLMQQLLVQGRQLSEALSHNSEQDIAVIQASYFALLQDLEEVLVQLNCAVEQSSNIKQGANKIIDDLGNLDF</sequence>
<evidence type="ECO:0000256" key="4">
    <source>
        <dbReference type="ARBA" id="ARBA00022989"/>
    </source>
</evidence>
<evidence type="ECO:0000256" key="2">
    <source>
        <dbReference type="ARBA" id="ARBA00022475"/>
    </source>
</evidence>
<comment type="subcellular location">
    <subcellularLocation>
        <location evidence="1">Cell membrane</location>
        <topology evidence="1">Multi-pass membrane protein</topology>
    </subcellularLocation>
</comment>
<keyword evidence="4 6" id="KW-1133">Transmembrane helix</keyword>
<keyword evidence="5 6" id="KW-0472">Membrane</keyword>
<proteinExistence type="predicted"/>
<evidence type="ECO:0000313" key="9">
    <source>
        <dbReference type="Proteomes" id="UP000009230"/>
    </source>
</evidence>
<keyword evidence="9" id="KW-1185">Reference proteome</keyword>
<dbReference type="HOGENOM" id="CLU_801224_0_0_6"/>
<keyword evidence="2" id="KW-1003">Cell membrane</keyword>
<evidence type="ECO:0000256" key="5">
    <source>
        <dbReference type="ARBA" id="ARBA00023136"/>
    </source>
</evidence>
<reference evidence="8 9" key="1">
    <citation type="journal article" date="2012" name="Stand. Genomic Sci.">
        <title>Complete genome sequence of Marinomonas posidonica type strain (IVIA-Po-181(T)).</title>
        <authorList>
            <person name="Lucas-Elio P."/>
            <person name="Goodwin L."/>
            <person name="Woyke T."/>
            <person name="Pitluck S."/>
            <person name="Nolan M."/>
            <person name="Kyrpides N.C."/>
            <person name="Detter J.C."/>
            <person name="Copeland A."/>
            <person name="Lu M."/>
            <person name="Bruce D."/>
            <person name="Detter C."/>
            <person name="Tapia R."/>
            <person name="Han S."/>
            <person name="Land M.L."/>
            <person name="Ivanova N."/>
            <person name="Mikhailova N."/>
            <person name="Johnston A.W."/>
            <person name="Sanchez-Amat A."/>
        </authorList>
    </citation>
    <scope>NUCLEOTIDE SEQUENCE [LARGE SCALE GENOMIC DNA]</scope>
    <source>
        <strain evidence="9">CECT 7376 / NCIMB 14433 / IVIA-Po-181</strain>
    </source>
</reference>
<evidence type="ECO:0000256" key="6">
    <source>
        <dbReference type="SAM" id="Phobius"/>
    </source>
</evidence>
<name>F6CZ24_MARPP</name>
<dbReference type="Proteomes" id="UP000009230">
    <property type="component" value="Chromosome"/>
</dbReference>
<evidence type="ECO:0000256" key="1">
    <source>
        <dbReference type="ARBA" id="ARBA00004651"/>
    </source>
</evidence>
<dbReference type="InterPro" id="IPR004010">
    <property type="entry name" value="Double_Cache_2"/>
</dbReference>
<evidence type="ECO:0000259" key="7">
    <source>
        <dbReference type="SMART" id="SM01049"/>
    </source>
</evidence>
<dbReference type="RefSeq" id="WP_013794957.1">
    <property type="nucleotide sequence ID" value="NC_015559.1"/>
</dbReference>
<gene>
    <name evidence="8" type="ordered locus">Mar181_0416</name>
</gene>
<feature type="transmembrane region" description="Helical" evidence="6">
    <location>
        <begin position="175"/>
        <end position="195"/>
    </location>
</feature>
<dbReference type="SMART" id="SM01049">
    <property type="entry name" value="Cache_2"/>
    <property type="match status" value="1"/>
</dbReference>
<organism evidence="8 9">
    <name type="scientific">Marinomonas posidonica (strain CECT 7376 / NCIMB 14433 / IVIA-Po-181)</name>
    <dbReference type="NCBI Taxonomy" id="491952"/>
    <lineage>
        <taxon>Bacteria</taxon>
        <taxon>Pseudomonadati</taxon>
        <taxon>Pseudomonadota</taxon>
        <taxon>Gammaproteobacteria</taxon>
        <taxon>Oceanospirillales</taxon>
        <taxon>Oceanospirillaceae</taxon>
        <taxon>Marinomonas</taxon>
    </lineage>
</organism>
<feature type="transmembrane region" description="Helical" evidence="6">
    <location>
        <begin position="6"/>
        <end position="29"/>
    </location>
</feature>